<dbReference type="AlphaFoldDB" id="A0A8X8BLF8"/>
<comment type="caution">
    <text evidence="2">The sequence shown here is derived from an EMBL/GenBank/DDBJ whole genome shotgun (WGS) entry which is preliminary data.</text>
</comment>
<keyword evidence="3" id="KW-1185">Reference proteome</keyword>
<protein>
    <submittedName>
        <fullName evidence="2">WAPL protein</fullName>
    </submittedName>
</protein>
<feature type="region of interest" description="Disordered" evidence="1">
    <location>
        <begin position="140"/>
        <end position="194"/>
    </location>
</feature>
<name>A0A8X8BLF8_POLSE</name>
<proteinExistence type="predicted"/>
<accession>A0A8X8BLF8</accession>
<dbReference type="Proteomes" id="UP000886611">
    <property type="component" value="Unassembled WGS sequence"/>
</dbReference>
<feature type="compositionally biased region" description="Basic and acidic residues" evidence="1">
    <location>
        <begin position="148"/>
        <end position="160"/>
    </location>
</feature>
<evidence type="ECO:0000313" key="2">
    <source>
        <dbReference type="EMBL" id="KAG2462283.1"/>
    </source>
</evidence>
<gene>
    <name evidence="2" type="primary">Wapl_1</name>
    <name evidence="2" type="ORF">GTO96_0001379</name>
</gene>
<feature type="compositionally biased region" description="Polar residues" evidence="1">
    <location>
        <begin position="178"/>
        <end position="193"/>
    </location>
</feature>
<evidence type="ECO:0000256" key="1">
    <source>
        <dbReference type="SAM" id="MobiDB-lite"/>
    </source>
</evidence>
<reference evidence="2 3" key="1">
    <citation type="journal article" date="2021" name="Cell">
        <title>Tracing the genetic footprints of vertebrate landing in non-teleost ray-finned fishes.</title>
        <authorList>
            <person name="Bi X."/>
            <person name="Wang K."/>
            <person name="Yang L."/>
            <person name="Pan H."/>
            <person name="Jiang H."/>
            <person name="Wei Q."/>
            <person name="Fang M."/>
            <person name="Yu H."/>
            <person name="Zhu C."/>
            <person name="Cai Y."/>
            <person name="He Y."/>
            <person name="Gan X."/>
            <person name="Zeng H."/>
            <person name="Yu D."/>
            <person name="Zhu Y."/>
            <person name="Jiang H."/>
            <person name="Qiu Q."/>
            <person name="Yang H."/>
            <person name="Zhang Y.E."/>
            <person name="Wang W."/>
            <person name="Zhu M."/>
            <person name="He S."/>
            <person name="Zhang G."/>
        </authorList>
    </citation>
    <scope>NUCLEOTIDE SEQUENCE [LARGE SCALE GENOMIC DNA]</scope>
    <source>
        <strain evidence="2">Bchr_013</strain>
    </source>
</reference>
<organism evidence="2 3">
    <name type="scientific">Polypterus senegalus</name>
    <name type="common">Senegal bichir</name>
    <dbReference type="NCBI Taxonomy" id="55291"/>
    <lineage>
        <taxon>Eukaryota</taxon>
        <taxon>Metazoa</taxon>
        <taxon>Chordata</taxon>
        <taxon>Craniata</taxon>
        <taxon>Vertebrata</taxon>
        <taxon>Euteleostomi</taxon>
        <taxon>Actinopterygii</taxon>
        <taxon>Polypteriformes</taxon>
        <taxon>Polypteridae</taxon>
        <taxon>Polypterus</taxon>
    </lineage>
</organism>
<sequence length="269" mass="29734">MMTIVEKVKLLDMLTEGRTFAAVAIGPILQQGRRCHDHLQAALRPEKEAAAATADHNVFAASQKRVSSYYYGYTFGNRGRGAPGNVREYERNVTMTSRFGKTYSRKGGNSNSKFDEVLSNKRATLSTKWGETTFKAQLGSKRPNFKPEIAEIPKRPKYQEDETSEDPFGFDSDEDSKPVSSRNVSQTKSTPVKQATEILKSENFTSVLETNSVINQPIPAEAVFPSRISSFDAVVHGLQERSTHKSAEGGNTRVYSSLTPAGLSDIPKF</sequence>
<feature type="non-terminal residue" evidence="2">
    <location>
        <position position="269"/>
    </location>
</feature>
<feature type="non-terminal residue" evidence="2">
    <location>
        <position position="1"/>
    </location>
</feature>
<dbReference type="EMBL" id="JAATIS010004040">
    <property type="protein sequence ID" value="KAG2462283.1"/>
    <property type="molecule type" value="Genomic_DNA"/>
</dbReference>
<evidence type="ECO:0000313" key="3">
    <source>
        <dbReference type="Proteomes" id="UP000886611"/>
    </source>
</evidence>